<accession>A0AAE1TXV0</accession>
<sequence length="126" mass="13994">MLDHVINKCEANVEVLVRVPPTHPPKPTHPPTHPPKPTNPPTHPPKPTNPPTHPPKPTHPPTHLPKPAYPPTLAFLFPGRDLMLTLPSEFTARGDKIIPEGLRQDKAMGNVLMYWPICTFLWSLSG</sequence>
<evidence type="ECO:0000256" key="1">
    <source>
        <dbReference type="SAM" id="MobiDB-lite"/>
    </source>
</evidence>
<keyword evidence="3" id="KW-1185">Reference proteome</keyword>
<proteinExistence type="predicted"/>
<reference evidence="2" key="1">
    <citation type="submission" date="2023-11" db="EMBL/GenBank/DDBJ databases">
        <title>Genome assemblies of two species of porcelain crab, Petrolisthes cinctipes and Petrolisthes manimaculis (Anomura: Porcellanidae).</title>
        <authorList>
            <person name="Angst P."/>
        </authorList>
    </citation>
    <scope>NUCLEOTIDE SEQUENCE</scope>
    <source>
        <strain evidence="2">PB745_02</strain>
        <tissue evidence="2">Gill</tissue>
    </source>
</reference>
<comment type="caution">
    <text evidence="2">The sequence shown here is derived from an EMBL/GenBank/DDBJ whole genome shotgun (WGS) entry which is preliminary data.</text>
</comment>
<dbReference type="EMBL" id="JAWZYT010002815">
    <property type="protein sequence ID" value="KAK4301892.1"/>
    <property type="molecule type" value="Genomic_DNA"/>
</dbReference>
<feature type="compositionally biased region" description="Pro residues" evidence="1">
    <location>
        <begin position="21"/>
        <end position="70"/>
    </location>
</feature>
<evidence type="ECO:0000313" key="3">
    <source>
        <dbReference type="Proteomes" id="UP001292094"/>
    </source>
</evidence>
<organism evidence="2 3">
    <name type="scientific">Petrolisthes manimaculis</name>
    <dbReference type="NCBI Taxonomy" id="1843537"/>
    <lineage>
        <taxon>Eukaryota</taxon>
        <taxon>Metazoa</taxon>
        <taxon>Ecdysozoa</taxon>
        <taxon>Arthropoda</taxon>
        <taxon>Crustacea</taxon>
        <taxon>Multicrustacea</taxon>
        <taxon>Malacostraca</taxon>
        <taxon>Eumalacostraca</taxon>
        <taxon>Eucarida</taxon>
        <taxon>Decapoda</taxon>
        <taxon>Pleocyemata</taxon>
        <taxon>Anomura</taxon>
        <taxon>Galatheoidea</taxon>
        <taxon>Porcellanidae</taxon>
        <taxon>Petrolisthes</taxon>
    </lineage>
</organism>
<dbReference type="Proteomes" id="UP001292094">
    <property type="component" value="Unassembled WGS sequence"/>
</dbReference>
<gene>
    <name evidence="2" type="ORF">Pmani_026005</name>
</gene>
<evidence type="ECO:0000313" key="2">
    <source>
        <dbReference type="EMBL" id="KAK4301892.1"/>
    </source>
</evidence>
<dbReference type="AlphaFoldDB" id="A0AAE1TXV0"/>
<protein>
    <submittedName>
        <fullName evidence="2">Uncharacterized protein</fullName>
    </submittedName>
</protein>
<name>A0AAE1TXV0_9EUCA</name>
<feature type="region of interest" description="Disordered" evidence="1">
    <location>
        <begin position="19"/>
        <end position="71"/>
    </location>
</feature>